<gene>
    <name evidence="7" type="ORF">CLODIP_2_CD00298</name>
</gene>
<dbReference type="GO" id="GO:0005634">
    <property type="term" value="C:nucleus"/>
    <property type="evidence" value="ECO:0007669"/>
    <property type="project" value="UniProtKB-SubCell"/>
</dbReference>
<keyword evidence="3" id="KW-0677">Repeat</keyword>
<dbReference type="Pfam" id="PF02820">
    <property type="entry name" value="MBT"/>
    <property type="match status" value="4"/>
</dbReference>
<dbReference type="Gene3D" id="3.90.1150.190">
    <property type="entry name" value="SLED domain"/>
    <property type="match status" value="1"/>
</dbReference>
<dbReference type="PROSITE" id="PS51079">
    <property type="entry name" value="MBT"/>
    <property type="match status" value="4"/>
</dbReference>
<dbReference type="PANTHER" id="PTHR12247">
    <property type="entry name" value="POLYCOMB GROUP PROTEIN"/>
    <property type="match status" value="1"/>
</dbReference>
<dbReference type="InterPro" id="IPR038348">
    <property type="entry name" value="SLED_sf"/>
</dbReference>
<evidence type="ECO:0000256" key="3">
    <source>
        <dbReference type="ARBA" id="ARBA00022737"/>
    </source>
</evidence>
<dbReference type="SUPFAM" id="SSF63748">
    <property type="entry name" value="Tudor/PWWP/MBT"/>
    <property type="match status" value="4"/>
</dbReference>
<feature type="repeat" description="MBT" evidence="5">
    <location>
        <begin position="246"/>
        <end position="352"/>
    </location>
</feature>
<dbReference type="CDD" id="cd20094">
    <property type="entry name" value="MBT_SFMBT_rpt2"/>
    <property type="match status" value="1"/>
</dbReference>
<dbReference type="InterPro" id="IPR004092">
    <property type="entry name" value="Mbt"/>
</dbReference>
<dbReference type="EMBL" id="CADEPI010000030">
    <property type="protein sequence ID" value="CAB3367361.1"/>
    <property type="molecule type" value="Genomic_DNA"/>
</dbReference>
<dbReference type="GO" id="GO:0003682">
    <property type="term" value="F:chromatin binding"/>
    <property type="evidence" value="ECO:0007669"/>
    <property type="project" value="TreeGrafter"/>
</dbReference>
<comment type="subcellular location">
    <subcellularLocation>
        <location evidence="1">Nucleus</location>
    </subcellularLocation>
</comment>
<feature type="repeat" description="MBT" evidence="5">
    <location>
        <begin position="362"/>
        <end position="461"/>
    </location>
</feature>
<dbReference type="Pfam" id="PF12140">
    <property type="entry name" value="SLED"/>
    <property type="match status" value="1"/>
</dbReference>
<keyword evidence="2" id="KW-0678">Repressor</keyword>
<dbReference type="AlphaFoldDB" id="A0A8S1C5G3"/>
<dbReference type="OrthoDB" id="5917609at2759"/>
<keyword evidence="8" id="KW-1185">Reference proteome</keyword>
<evidence type="ECO:0000313" key="8">
    <source>
        <dbReference type="Proteomes" id="UP000494165"/>
    </source>
</evidence>
<dbReference type="Proteomes" id="UP000494165">
    <property type="component" value="Unassembled WGS sequence"/>
</dbReference>
<dbReference type="SMART" id="SM00561">
    <property type="entry name" value="MBT"/>
    <property type="match status" value="4"/>
</dbReference>
<evidence type="ECO:0000313" key="7">
    <source>
        <dbReference type="EMBL" id="CAB3367361.1"/>
    </source>
</evidence>
<evidence type="ECO:0000259" key="6">
    <source>
        <dbReference type="Pfam" id="PF12140"/>
    </source>
</evidence>
<evidence type="ECO:0000256" key="4">
    <source>
        <dbReference type="ARBA" id="ARBA00023242"/>
    </source>
</evidence>
<comment type="caution">
    <text evidence="7">The sequence shown here is derived from an EMBL/GenBank/DDBJ whole genome shotgun (WGS) entry which is preliminary data.</text>
</comment>
<proteinExistence type="predicted"/>
<dbReference type="InterPro" id="IPR050548">
    <property type="entry name" value="PcG_chromatin_remod_factors"/>
</dbReference>
<dbReference type="PANTHER" id="PTHR12247:SF129">
    <property type="entry name" value="SOP-2-RELATED PROTEIN 3"/>
    <property type="match status" value="1"/>
</dbReference>
<keyword evidence="4" id="KW-0539">Nucleus</keyword>
<feature type="repeat" description="MBT" evidence="5">
    <location>
        <begin position="127"/>
        <end position="233"/>
    </location>
</feature>
<organism evidence="7 8">
    <name type="scientific">Cloeon dipterum</name>
    <dbReference type="NCBI Taxonomy" id="197152"/>
    <lineage>
        <taxon>Eukaryota</taxon>
        <taxon>Metazoa</taxon>
        <taxon>Ecdysozoa</taxon>
        <taxon>Arthropoda</taxon>
        <taxon>Hexapoda</taxon>
        <taxon>Insecta</taxon>
        <taxon>Pterygota</taxon>
        <taxon>Palaeoptera</taxon>
        <taxon>Ephemeroptera</taxon>
        <taxon>Pisciforma</taxon>
        <taxon>Baetidae</taxon>
        <taxon>Cloeon</taxon>
    </lineage>
</organism>
<evidence type="ECO:0000256" key="1">
    <source>
        <dbReference type="ARBA" id="ARBA00004123"/>
    </source>
</evidence>
<protein>
    <recommendedName>
        <fullName evidence="6">SLED domain-containing protein</fullName>
    </recommendedName>
</protein>
<name>A0A8S1C5G3_9INSE</name>
<dbReference type="CDD" id="cd20096">
    <property type="entry name" value="MBT_SFMBT_rpt4"/>
    <property type="match status" value="1"/>
</dbReference>
<reference evidence="7 8" key="1">
    <citation type="submission" date="2020-04" db="EMBL/GenBank/DDBJ databases">
        <authorList>
            <person name="Alioto T."/>
            <person name="Alioto T."/>
            <person name="Gomez Garrido J."/>
        </authorList>
    </citation>
    <scope>NUCLEOTIDE SEQUENCE [LARGE SCALE GENOMIC DNA]</scope>
</reference>
<dbReference type="Gene3D" id="2.30.30.140">
    <property type="match status" value="4"/>
</dbReference>
<dbReference type="GO" id="GO:0045892">
    <property type="term" value="P:negative regulation of DNA-templated transcription"/>
    <property type="evidence" value="ECO:0007669"/>
    <property type="project" value="TreeGrafter"/>
</dbReference>
<dbReference type="GO" id="GO:0042393">
    <property type="term" value="F:histone binding"/>
    <property type="evidence" value="ECO:0007669"/>
    <property type="project" value="TreeGrafter"/>
</dbReference>
<sequence>MTLCNEDGDDAFVWQDYLEAINAEEVPHALFQHVEKSIESSLQPGLMLEVADKNDPNKYWPATIKMNCGALLSVSYIGPKNVRMPEFWVDIGKVDVQPLGWCDQQSSSGSQLILDPPTSLKEQFPDEDWPDLVKVATANKQTVPAESLNSEGHTPIERLKQNMRVEVQDEHNPFHLWTATIKENVGGRLRLSYDLPENYMMESSIKDFWLFYLSPRLYKLGWADEKGKPWDYQPPSMLSGSTYEEAAWGAVLDAARVSKESLPSPTDLFEGEVGIESHQFEVGMKLETINPLSRNEICPATVIQTFPSGHVSIQIDSISGTEMPPIRVCTPEDPYIFPIGWSKSNKIDLTPPNGWVSEREQFDWEEYLTTTMSKPAPNSCFAQTESAIDMGFEVGQKLEAIDPENEENICAATITQILHHLLWIHLDCYEASKPCIIICASSLDIFPVGWCGSNCYPLKPPHDFHEVCKRMKAEEEEPKVAKPTESSSSKSSWCPKIYFNHKCFTGPYLSKGKIALLTKFVGPGPITLVLKEVLSLLISTAYKSRQVLKELTCKGKVPANMHVQMLKAKLKTAIFSANVAIATSADQVEEYCKSVCLKLQSCPYLFGPNCNEGECPLNCSKMSKSQFSKYIHRIQQRGERSTKKNSLVFITRFFSYIRRKTYFFQLKIKQKFFMQQKF</sequence>
<feature type="repeat" description="MBT" evidence="5">
    <location>
        <begin position="12"/>
        <end position="112"/>
    </location>
</feature>
<dbReference type="InterPro" id="IPR021987">
    <property type="entry name" value="SLED"/>
</dbReference>
<evidence type="ECO:0000256" key="2">
    <source>
        <dbReference type="ARBA" id="ARBA00022491"/>
    </source>
</evidence>
<feature type="domain" description="SLED" evidence="6">
    <location>
        <begin position="494"/>
        <end position="608"/>
    </location>
</feature>
<accession>A0A8S1C5G3</accession>
<dbReference type="CDD" id="cd20095">
    <property type="entry name" value="MBT_SFMBT_rpt3"/>
    <property type="match status" value="1"/>
</dbReference>
<evidence type="ECO:0000256" key="5">
    <source>
        <dbReference type="PROSITE-ProRule" id="PRU00459"/>
    </source>
</evidence>